<protein>
    <recommendedName>
        <fullName evidence="2">Thioesterase domain-containing protein</fullName>
    </recommendedName>
</protein>
<feature type="region of interest" description="Disordered" evidence="1">
    <location>
        <begin position="83"/>
        <end position="102"/>
    </location>
</feature>
<gene>
    <name evidence="3" type="ORF">PV06_05376</name>
</gene>
<proteinExistence type="predicted"/>
<dbReference type="EMBL" id="KN847335">
    <property type="protein sequence ID" value="KIW44362.1"/>
    <property type="molecule type" value="Genomic_DNA"/>
</dbReference>
<dbReference type="GeneID" id="27357450"/>
<dbReference type="PANTHER" id="PTHR47260:SF1">
    <property type="entry name" value="UPF0644 PROTEIN PB2B4.06"/>
    <property type="match status" value="1"/>
</dbReference>
<accession>A0A0D2C3K4</accession>
<dbReference type="InterPro" id="IPR006683">
    <property type="entry name" value="Thioestr_dom"/>
</dbReference>
<dbReference type="CDD" id="cd03443">
    <property type="entry name" value="PaaI_thioesterase"/>
    <property type="match status" value="1"/>
</dbReference>
<dbReference type="SUPFAM" id="SSF54637">
    <property type="entry name" value="Thioesterase/thiol ester dehydrase-isomerase"/>
    <property type="match status" value="1"/>
</dbReference>
<name>A0A0D2C3K4_9EURO</name>
<dbReference type="Pfam" id="PF03061">
    <property type="entry name" value="4HBT"/>
    <property type="match status" value="1"/>
</dbReference>
<dbReference type="Gene3D" id="3.10.129.10">
    <property type="entry name" value="Hotdog Thioesterase"/>
    <property type="match status" value="1"/>
</dbReference>
<evidence type="ECO:0000259" key="2">
    <source>
        <dbReference type="Pfam" id="PF03061"/>
    </source>
</evidence>
<reference evidence="3 4" key="1">
    <citation type="submission" date="2015-01" db="EMBL/GenBank/DDBJ databases">
        <title>The Genome Sequence of Exophiala oligosperma CBS72588.</title>
        <authorList>
            <consortium name="The Broad Institute Genomics Platform"/>
            <person name="Cuomo C."/>
            <person name="de Hoog S."/>
            <person name="Gorbushina A."/>
            <person name="Stielow B."/>
            <person name="Teixiera M."/>
            <person name="Abouelleil A."/>
            <person name="Chapman S.B."/>
            <person name="Priest M."/>
            <person name="Young S.K."/>
            <person name="Wortman J."/>
            <person name="Nusbaum C."/>
            <person name="Birren B."/>
        </authorList>
    </citation>
    <scope>NUCLEOTIDE SEQUENCE [LARGE SCALE GENOMIC DNA]</scope>
    <source>
        <strain evidence="3 4">CBS 72588</strain>
    </source>
</reference>
<dbReference type="VEuPathDB" id="FungiDB:PV06_05376"/>
<dbReference type="AlphaFoldDB" id="A0A0D2C3K4"/>
<keyword evidence="4" id="KW-1185">Reference proteome</keyword>
<evidence type="ECO:0000313" key="3">
    <source>
        <dbReference type="EMBL" id="KIW44362.1"/>
    </source>
</evidence>
<dbReference type="OrthoDB" id="506431at2759"/>
<sequence length="248" mass="26982">MGSMVDPTDTAVPDLSDQQYAYFNSVPWCARLLSDKRYSTVPSRFGQPSPDTRGDFFTRTLATDNTIVACLYQERRVNGNDERLESGLESNGSTKPQQQDQRISNVEEIRAFLATASGVNGFPGVAHGGFVAAVIDETMGYLIKAHLRASVTEVAPPPGKAKVTMVPLTSSDTTAAVMTGELTIRYKRPVPTGEVLLVRTWVEKIEGRKTYAKAVVEDGEGTVLTEGTSVFIALKHGKTPQTRRVAKI</sequence>
<dbReference type="InterPro" id="IPR052061">
    <property type="entry name" value="PTE-AB_protein"/>
</dbReference>
<dbReference type="InterPro" id="IPR029069">
    <property type="entry name" value="HotDog_dom_sf"/>
</dbReference>
<evidence type="ECO:0000256" key="1">
    <source>
        <dbReference type="SAM" id="MobiDB-lite"/>
    </source>
</evidence>
<feature type="domain" description="Thioesterase" evidence="2">
    <location>
        <begin position="124"/>
        <end position="223"/>
    </location>
</feature>
<feature type="compositionally biased region" description="Polar residues" evidence="1">
    <location>
        <begin position="88"/>
        <end position="102"/>
    </location>
</feature>
<organism evidence="3 4">
    <name type="scientific">Exophiala oligosperma</name>
    <dbReference type="NCBI Taxonomy" id="215243"/>
    <lineage>
        <taxon>Eukaryota</taxon>
        <taxon>Fungi</taxon>
        <taxon>Dikarya</taxon>
        <taxon>Ascomycota</taxon>
        <taxon>Pezizomycotina</taxon>
        <taxon>Eurotiomycetes</taxon>
        <taxon>Chaetothyriomycetidae</taxon>
        <taxon>Chaetothyriales</taxon>
        <taxon>Herpotrichiellaceae</taxon>
        <taxon>Exophiala</taxon>
    </lineage>
</organism>
<dbReference type="HOGENOM" id="CLU_052827_4_1_1"/>
<dbReference type="Proteomes" id="UP000053342">
    <property type="component" value="Unassembled WGS sequence"/>
</dbReference>
<evidence type="ECO:0000313" key="4">
    <source>
        <dbReference type="Proteomes" id="UP000053342"/>
    </source>
</evidence>
<dbReference type="RefSeq" id="XP_016264578.1">
    <property type="nucleotide sequence ID" value="XM_016406372.1"/>
</dbReference>
<dbReference type="PANTHER" id="PTHR47260">
    <property type="entry name" value="UPF0644 PROTEIN PB2B4.06"/>
    <property type="match status" value="1"/>
</dbReference>